<keyword evidence="2" id="KW-1185">Reference proteome</keyword>
<accession>A0A2N8ZJY1</accession>
<dbReference type="KEGG" id="vta:B0612"/>
<gene>
    <name evidence="1" type="ORF">VTAP4600_B0612</name>
</gene>
<name>A0A2N8ZJY1_9VIBR</name>
<reference evidence="1 2" key="1">
    <citation type="submission" date="2017-10" db="EMBL/GenBank/DDBJ databases">
        <authorList>
            <person name="Banno H."/>
            <person name="Chua N.-H."/>
        </authorList>
    </citation>
    <scope>NUCLEOTIDE SEQUENCE [LARGE SCALE GENOMIC DNA]</scope>
    <source>
        <strain evidence="1">Vibrio tapetis CECT4600</strain>
    </source>
</reference>
<dbReference type="EMBL" id="LT960612">
    <property type="protein sequence ID" value="SON52223.1"/>
    <property type="molecule type" value="Genomic_DNA"/>
</dbReference>
<sequence>MECALIRERIPRDLTLAAQRLILICYVYTSSYTADKLTTS</sequence>
<dbReference type="AlphaFoldDB" id="A0A2N8ZJY1"/>
<organism evidence="1 2">
    <name type="scientific">Vibrio tapetis subsp. tapetis</name>
    <dbReference type="NCBI Taxonomy" id="1671868"/>
    <lineage>
        <taxon>Bacteria</taxon>
        <taxon>Pseudomonadati</taxon>
        <taxon>Pseudomonadota</taxon>
        <taxon>Gammaproteobacteria</taxon>
        <taxon>Vibrionales</taxon>
        <taxon>Vibrionaceae</taxon>
        <taxon>Vibrio</taxon>
    </lineage>
</organism>
<proteinExistence type="predicted"/>
<evidence type="ECO:0000313" key="1">
    <source>
        <dbReference type="EMBL" id="SON52223.1"/>
    </source>
</evidence>
<evidence type="ECO:0000313" key="2">
    <source>
        <dbReference type="Proteomes" id="UP000235828"/>
    </source>
</evidence>
<protein>
    <submittedName>
        <fullName evidence="1">Uncharacterized protein</fullName>
    </submittedName>
</protein>
<dbReference type="Proteomes" id="UP000235828">
    <property type="component" value="Chromosome B"/>
</dbReference>